<keyword evidence="1" id="KW-1133">Transmembrane helix</keyword>
<name>A5BU60_VITVI</name>
<dbReference type="EMBL" id="AM471275">
    <property type="protein sequence ID" value="CAN75007.1"/>
    <property type="molecule type" value="Genomic_DNA"/>
</dbReference>
<evidence type="ECO:0000313" key="2">
    <source>
        <dbReference type="EMBL" id="CAN75007.1"/>
    </source>
</evidence>
<accession>A5BU60</accession>
<dbReference type="AlphaFoldDB" id="A5BU60"/>
<evidence type="ECO:0000256" key="1">
    <source>
        <dbReference type="SAM" id="Phobius"/>
    </source>
</evidence>
<reference evidence="2" key="1">
    <citation type="journal article" date="2007" name="PLoS ONE">
        <title>The first genome sequence of an elite grapevine cultivar (Pinot noir Vitis vinifera L.): coping with a highly heterozygous genome.</title>
        <authorList>
            <person name="Velasco R."/>
            <person name="Zharkikh A."/>
            <person name="Troggio M."/>
            <person name="Cartwright D.A."/>
            <person name="Cestaro A."/>
            <person name="Pruss D."/>
            <person name="Pindo M."/>
            <person name="FitzGerald L.M."/>
            <person name="Vezzulli S."/>
            <person name="Reid J."/>
            <person name="Malacarne G."/>
            <person name="Iliev D."/>
            <person name="Coppola G."/>
            <person name="Wardell B."/>
            <person name="Micheletti D."/>
            <person name="Macalma T."/>
            <person name="Facci M."/>
            <person name="Mitchell J.T."/>
            <person name="Perazzolli M."/>
            <person name="Eldredge G."/>
            <person name="Gatto P."/>
            <person name="Oyzerski R."/>
            <person name="Moretto M."/>
            <person name="Gutin N."/>
            <person name="Stefanini M."/>
            <person name="Chen Y."/>
            <person name="Segala C."/>
            <person name="Davenport C."/>
            <person name="Dematte L."/>
            <person name="Mraz A."/>
            <person name="Battilana J."/>
            <person name="Stormo K."/>
            <person name="Costa F."/>
            <person name="Tao Q."/>
            <person name="Si-Ammour A."/>
            <person name="Harkins T."/>
            <person name="Lackey A."/>
            <person name="Perbost C."/>
            <person name="Taillon B."/>
            <person name="Stella A."/>
            <person name="Solovyev V."/>
            <person name="Fawcett J.A."/>
            <person name="Sterck L."/>
            <person name="Vandepoele K."/>
            <person name="Grando S.M."/>
            <person name="Toppo S."/>
            <person name="Moser C."/>
            <person name="Lanchbury J."/>
            <person name="Bogden R."/>
            <person name="Skolnick M."/>
            <person name="Sgaramella V."/>
            <person name="Bhatnagar S.K."/>
            <person name="Fontana P."/>
            <person name="Gutin A."/>
            <person name="Van de Peer Y."/>
            <person name="Salamini F."/>
            <person name="Viola R."/>
        </authorList>
    </citation>
    <scope>NUCLEOTIDE SEQUENCE</scope>
</reference>
<keyword evidence="1" id="KW-0472">Membrane</keyword>
<feature type="transmembrane region" description="Helical" evidence="1">
    <location>
        <begin position="42"/>
        <end position="63"/>
    </location>
</feature>
<gene>
    <name evidence="2" type="ORF">VITISV_018592</name>
</gene>
<keyword evidence="1" id="KW-0812">Transmembrane</keyword>
<proteinExistence type="predicted"/>
<protein>
    <submittedName>
        <fullName evidence="2">Uncharacterized protein</fullName>
    </submittedName>
</protein>
<sequence length="248" mass="28369">METVEEIAKSIEKGFGKDQCSNTVEVHGIRRWDWSAVMLLKSFILVDVIVIMVTLDSAFLASIKIRSSTKFGLINHASMLCCIEKCFCSYSNMYYYILDEGEMYPNCGHHDNLSGFGFGNKIMDGLNGWQILGVHQQPHRHHVRDQGCGLRSQSSNAGCSSQWQADIHLDLKALFHFIYWDPLPSIEEFFYFERLSTCSTDWYSPATRLLAHEGLNVEQFAWGLKSFELKTTFEDVFSVEATSVKEYL</sequence>
<organism evidence="2">
    <name type="scientific">Vitis vinifera</name>
    <name type="common">Grape</name>
    <dbReference type="NCBI Taxonomy" id="29760"/>
    <lineage>
        <taxon>Eukaryota</taxon>
        <taxon>Viridiplantae</taxon>
        <taxon>Streptophyta</taxon>
        <taxon>Embryophyta</taxon>
        <taxon>Tracheophyta</taxon>
        <taxon>Spermatophyta</taxon>
        <taxon>Magnoliopsida</taxon>
        <taxon>eudicotyledons</taxon>
        <taxon>Gunneridae</taxon>
        <taxon>Pentapetalae</taxon>
        <taxon>rosids</taxon>
        <taxon>Vitales</taxon>
        <taxon>Vitaceae</taxon>
        <taxon>Viteae</taxon>
        <taxon>Vitis</taxon>
    </lineage>
</organism>